<reference evidence="4 5" key="1">
    <citation type="submission" date="2013-02" db="EMBL/GenBank/DDBJ databases">
        <title>The Genome Sequence of Enterococcus phoeniculicola BAA-412.</title>
        <authorList>
            <consortium name="The Broad Institute Genome Sequencing Platform"/>
            <consortium name="The Broad Institute Genome Sequencing Center for Infectious Disease"/>
            <person name="Earl A.M."/>
            <person name="Gilmore M.S."/>
            <person name="Lebreton F."/>
            <person name="Walker B."/>
            <person name="Young S.K."/>
            <person name="Zeng Q."/>
            <person name="Gargeya S."/>
            <person name="Fitzgerald M."/>
            <person name="Haas B."/>
            <person name="Abouelleil A."/>
            <person name="Alvarado L."/>
            <person name="Arachchi H.M."/>
            <person name="Berlin A.M."/>
            <person name="Chapman S.B."/>
            <person name="Dewar J."/>
            <person name="Goldberg J."/>
            <person name="Griggs A."/>
            <person name="Gujja S."/>
            <person name="Hansen M."/>
            <person name="Howarth C."/>
            <person name="Imamovic A."/>
            <person name="Larimer J."/>
            <person name="McCowan C."/>
            <person name="Murphy C."/>
            <person name="Neiman D."/>
            <person name="Pearson M."/>
            <person name="Priest M."/>
            <person name="Roberts A."/>
            <person name="Saif S."/>
            <person name="Shea T."/>
            <person name="Sisk P."/>
            <person name="Sykes S."/>
            <person name="Wortman J."/>
            <person name="Nusbaum C."/>
            <person name="Birren B."/>
        </authorList>
    </citation>
    <scope>NUCLEOTIDE SEQUENCE [LARGE SCALE GENOMIC DNA]</scope>
    <source>
        <strain evidence="4 5">ATCC BAA-412</strain>
    </source>
</reference>
<dbReference type="STRING" id="154621.RV11_GL003087"/>
<dbReference type="EMBL" id="AJAT01000016">
    <property type="protein sequence ID" value="EOL43095.1"/>
    <property type="molecule type" value="Genomic_DNA"/>
</dbReference>
<gene>
    <name evidence="4" type="ORF">UC3_02072</name>
</gene>
<protein>
    <recommendedName>
        <fullName evidence="3">CwlT-like lysozyme domain-containing protein</fullName>
    </recommendedName>
</protein>
<keyword evidence="2" id="KW-1133">Transmembrane helix</keyword>
<comment type="subcellular location">
    <subcellularLocation>
        <location evidence="1">Cell surface</location>
    </subcellularLocation>
</comment>
<dbReference type="HOGENOM" id="CLU_101375_3_0_9"/>
<evidence type="ECO:0000313" key="4">
    <source>
        <dbReference type="EMBL" id="EOL43095.1"/>
    </source>
</evidence>
<feature type="domain" description="CwlT-like lysozyme" evidence="3">
    <location>
        <begin position="39"/>
        <end position="201"/>
    </location>
</feature>
<dbReference type="OrthoDB" id="1654978at2"/>
<keyword evidence="2" id="KW-0812">Transmembrane</keyword>
<dbReference type="Gene3D" id="1.10.530.10">
    <property type="match status" value="1"/>
</dbReference>
<dbReference type="InterPro" id="IPR023346">
    <property type="entry name" value="Lysozyme-like_dom_sf"/>
</dbReference>
<dbReference type="InterPro" id="IPR047194">
    <property type="entry name" value="CwlT-like_lysozyme"/>
</dbReference>
<evidence type="ECO:0000313" key="5">
    <source>
        <dbReference type="Proteomes" id="UP000013785"/>
    </source>
</evidence>
<dbReference type="GO" id="GO:0009986">
    <property type="term" value="C:cell surface"/>
    <property type="evidence" value="ECO:0007669"/>
    <property type="project" value="UniProtKB-SubCell"/>
</dbReference>
<feature type="transmembrane region" description="Helical" evidence="2">
    <location>
        <begin position="12"/>
        <end position="32"/>
    </location>
</feature>
<keyword evidence="5" id="KW-1185">Reference proteome</keyword>
<dbReference type="PATRIC" id="fig|1158610.3.peg.2068"/>
<dbReference type="SUPFAM" id="SSF53955">
    <property type="entry name" value="Lysozyme-like"/>
    <property type="match status" value="1"/>
</dbReference>
<name>R3WMM6_9ENTE</name>
<sequence>MKKRRIKKRKIFKHFIFMLLMILVAGGVFFGYRTYDTAKRVHQYEEKVEEAAEKNGVSEYKSLLMAIIYTESKGKGIDLMQSSESAFGSQNQISTQDESIERGVSYFAEVLTLAKEKGDDVWTAVQAYNFGIDYVNYVAKNGGKNTIELAETYSRDVLSPTLGNSEKKQYRYWRIQSLIYNGGYLYHNGGNIFYADVVKMNQWILTKMDWLF</sequence>
<dbReference type="RefSeq" id="WP_010768734.1">
    <property type="nucleotide sequence ID" value="NZ_ASWE01000002.1"/>
</dbReference>
<dbReference type="eggNOG" id="COG0741">
    <property type="taxonomic scope" value="Bacteria"/>
</dbReference>
<organism evidence="4 5">
    <name type="scientific">Enterococcus phoeniculicola ATCC BAA-412</name>
    <dbReference type="NCBI Taxonomy" id="1158610"/>
    <lineage>
        <taxon>Bacteria</taxon>
        <taxon>Bacillati</taxon>
        <taxon>Bacillota</taxon>
        <taxon>Bacilli</taxon>
        <taxon>Lactobacillales</taxon>
        <taxon>Enterococcaceae</taxon>
        <taxon>Enterococcus</taxon>
    </lineage>
</organism>
<comment type="caution">
    <text evidence="4">The sequence shown here is derived from an EMBL/GenBank/DDBJ whole genome shotgun (WGS) entry which is preliminary data.</text>
</comment>
<evidence type="ECO:0000256" key="1">
    <source>
        <dbReference type="ARBA" id="ARBA00004241"/>
    </source>
</evidence>
<dbReference type="Proteomes" id="UP000013785">
    <property type="component" value="Unassembled WGS sequence"/>
</dbReference>
<evidence type="ECO:0000256" key="2">
    <source>
        <dbReference type="SAM" id="Phobius"/>
    </source>
</evidence>
<proteinExistence type="predicted"/>
<accession>R3WMM6</accession>
<evidence type="ECO:0000259" key="3">
    <source>
        <dbReference type="Pfam" id="PF13702"/>
    </source>
</evidence>
<dbReference type="CDD" id="cd16891">
    <property type="entry name" value="CwlT-like"/>
    <property type="match status" value="1"/>
</dbReference>
<dbReference type="AlphaFoldDB" id="R3WMM6"/>
<keyword evidence="2" id="KW-0472">Membrane</keyword>
<dbReference type="Pfam" id="PF13702">
    <property type="entry name" value="Lysozyme_like"/>
    <property type="match status" value="1"/>
</dbReference>